<keyword evidence="6" id="KW-1185">Reference proteome</keyword>
<keyword evidence="3" id="KW-0378">Hydrolase</keyword>
<comment type="caution">
    <text evidence="5">The sequence shown here is derived from an EMBL/GenBank/DDBJ whole genome shotgun (WGS) entry which is preliminary data.</text>
</comment>
<dbReference type="OrthoDB" id="9810005at2"/>
<dbReference type="SUPFAM" id="SSF51556">
    <property type="entry name" value="Metallo-dependent hydrolases"/>
    <property type="match status" value="1"/>
</dbReference>
<evidence type="ECO:0000313" key="5">
    <source>
        <dbReference type="EMBL" id="RLK50508.1"/>
    </source>
</evidence>
<protein>
    <submittedName>
        <fullName evidence="5">Sec-independent protein translocase TatD</fullName>
    </submittedName>
</protein>
<reference evidence="5 6" key="1">
    <citation type="submission" date="2018-10" db="EMBL/GenBank/DDBJ databases">
        <title>Genomic Encyclopedia of Type Strains, Phase IV (KMG-IV): sequencing the most valuable type-strain genomes for metagenomic binning, comparative biology and taxonomic classification.</title>
        <authorList>
            <person name="Goeker M."/>
        </authorList>
    </citation>
    <scope>NUCLEOTIDE SEQUENCE [LARGE SCALE GENOMIC DNA]</scope>
    <source>
        <strain evidence="5 6">DSM 12769</strain>
    </source>
</reference>
<feature type="binding site" evidence="4">
    <location>
        <position position="160"/>
    </location>
    <ligand>
        <name>a divalent metal cation</name>
        <dbReference type="ChEBI" id="CHEBI:60240"/>
        <label>2</label>
    </ligand>
</feature>
<dbReference type="FunFam" id="3.20.20.140:FF:000005">
    <property type="entry name" value="TatD family hydrolase"/>
    <property type="match status" value="1"/>
</dbReference>
<dbReference type="Gene3D" id="3.20.20.140">
    <property type="entry name" value="Metal-dependent hydrolases"/>
    <property type="match status" value="1"/>
</dbReference>
<dbReference type="InterPro" id="IPR018228">
    <property type="entry name" value="DNase_TatD-rel_CS"/>
</dbReference>
<dbReference type="EMBL" id="RCDA01000001">
    <property type="protein sequence ID" value="RLK50508.1"/>
    <property type="molecule type" value="Genomic_DNA"/>
</dbReference>
<comment type="similarity">
    <text evidence="1">Belongs to the metallo-dependent hydrolases superfamily. TatD-type hydrolase family.</text>
</comment>
<evidence type="ECO:0000256" key="4">
    <source>
        <dbReference type="PIRSR" id="PIRSR005902-1"/>
    </source>
</evidence>
<dbReference type="InterPro" id="IPR032466">
    <property type="entry name" value="Metal_Hydrolase"/>
</dbReference>
<gene>
    <name evidence="5" type="ORF">DFR31_0409</name>
</gene>
<dbReference type="PANTHER" id="PTHR46124">
    <property type="entry name" value="D-AMINOACYL-TRNA DEACYLASE"/>
    <property type="match status" value="1"/>
</dbReference>
<proteinExistence type="inferred from homology"/>
<dbReference type="PIRSF" id="PIRSF005902">
    <property type="entry name" value="DNase_TatD"/>
    <property type="match status" value="1"/>
</dbReference>
<evidence type="ECO:0000256" key="1">
    <source>
        <dbReference type="ARBA" id="ARBA00009275"/>
    </source>
</evidence>
<dbReference type="Pfam" id="PF01026">
    <property type="entry name" value="TatD_DNase"/>
    <property type="match status" value="1"/>
</dbReference>
<dbReference type="InterPro" id="IPR001130">
    <property type="entry name" value="TatD-like"/>
</dbReference>
<dbReference type="PROSITE" id="PS01090">
    <property type="entry name" value="TATD_2"/>
    <property type="match status" value="1"/>
</dbReference>
<dbReference type="GO" id="GO:0005829">
    <property type="term" value="C:cytosol"/>
    <property type="evidence" value="ECO:0007669"/>
    <property type="project" value="TreeGrafter"/>
</dbReference>
<dbReference type="CDD" id="cd01310">
    <property type="entry name" value="TatD_DNAse"/>
    <property type="match status" value="1"/>
</dbReference>
<evidence type="ECO:0000313" key="6">
    <source>
        <dbReference type="Proteomes" id="UP000275461"/>
    </source>
</evidence>
<feature type="binding site" evidence="4">
    <location>
        <position position="135"/>
    </location>
    <ligand>
        <name>a divalent metal cation</name>
        <dbReference type="ChEBI" id="CHEBI:60240"/>
        <label>2</label>
    </ligand>
</feature>
<keyword evidence="2 4" id="KW-0479">Metal-binding</keyword>
<organism evidence="5 6">
    <name type="scientific">Alkalispirillum mobile</name>
    <dbReference type="NCBI Taxonomy" id="85925"/>
    <lineage>
        <taxon>Bacteria</taxon>
        <taxon>Pseudomonadati</taxon>
        <taxon>Pseudomonadota</taxon>
        <taxon>Gammaproteobacteria</taxon>
        <taxon>Chromatiales</taxon>
        <taxon>Ectothiorhodospiraceae</taxon>
        <taxon>Alkalispirillum</taxon>
    </lineage>
</organism>
<sequence length="266" mass="30036">MSDAALELVDIGANLSHSSFRKDMDQVLEEAAAVGVNLFIVTGADAKSAVDGLELARRHPERMRATAGFHPHHAGDWHGESEALLRDLAADDLVVAIGETGLDFYRDISPRSVQEKVFERHLELACELGLPVFLHQREAHERFRDMVRAYRDDLVDAIAHCFTGDRRMLYDYLDMDLHVGVTGWVCDERRGQALQACVKDIPLDRLMIETDCPYLMPRNIRPRPKTRRNVPAHLPYVLDKVAELTGHSRETIAGATTANARRFFRI</sequence>
<accession>A0A498CDH8</accession>
<evidence type="ECO:0000256" key="3">
    <source>
        <dbReference type="ARBA" id="ARBA00022801"/>
    </source>
</evidence>
<name>A0A498CDH8_9GAMM</name>
<feature type="binding site" evidence="4">
    <location>
        <position position="99"/>
    </location>
    <ligand>
        <name>a divalent metal cation</name>
        <dbReference type="ChEBI" id="CHEBI:60240"/>
        <label>1</label>
    </ligand>
</feature>
<feature type="binding site" evidence="4">
    <location>
        <position position="211"/>
    </location>
    <ligand>
        <name>a divalent metal cation</name>
        <dbReference type="ChEBI" id="CHEBI:60240"/>
        <label>1</label>
    </ligand>
</feature>
<evidence type="ECO:0000256" key="2">
    <source>
        <dbReference type="ARBA" id="ARBA00022723"/>
    </source>
</evidence>
<dbReference type="AlphaFoldDB" id="A0A498CDH8"/>
<dbReference type="Proteomes" id="UP000275461">
    <property type="component" value="Unassembled WGS sequence"/>
</dbReference>
<dbReference type="GO" id="GO:0046872">
    <property type="term" value="F:metal ion binding"/>
    <property type="evidence" value="ECO:0007669"/>
    <property type="project" value="UniProtKB-KW"/>
</dbReference>
<dbReference type="PANTHER" id="PTHR46124:SF2">
    <property type="entry name" value="D-AMINOACYL-TRNA DEACYLASE"/>
    <property type="match status" value="1"/>
</dbReference>
<dbReference type="GO" id="GO:0016788">
    <property type="term" value="F:hydrolase activity, acting on ester bonds"/>
    <property type="evidence" value="ECO:0007669"/>
    <property type="project" value="InterPro"/>
</dbReference>